<gene>
    <name evidence="2" type="ORF">BDY21DRAFT_158930</name>
</gene>
<feature type="region of interest" description="Disordered" evidence="1">
    <location>
        <begin position="71"/>
        <end position="96"/>
    </location>
</feature>
<organism evidence="2 3">
    <name type="scientific">Lineolata rhizophorae</name>
    <dbReference type="NCBI Taxonomy" id="578093"/>
    <lineage>
        <taxon>Eukaryota</taxon>
        <taxon>Fungi</taxon>
        <taxon>Dikarya</taxon>
        <taxon>Ascomycota</taxon>
        <taxon>Pezizomycotina</taxon>
        <taxon>Dothideomycetes</taxon>
        <taxon>Dothideomycetes incertae sedis</taxon>
        <taxon>Lineolatales</taxon>
        <taxon>Lineolataceae</taxon>
        <taxon>Lineolata</taxon>
    </lineage>
</organism>
<feature type="region of interest" description="Disordered" evidence="1">
    <location>
        <begin position="110"/>
        <end position="143"/>
    </location>
</feature>
<reference evidence="2" key="1">
    <citation type="journal article" date="2020" name="Stud. Mycol.">
        <title>101 Dothideomycetes genomes: a test case for predicting lifestyles and emergence of pathogens.</title>
        <authorList>
            <person name="Haridas S."/>
            <person name="Albert R."/>
            <person name="Binder M."/>
            <person name="Bloem J."/>
            <person name="Labutti K."/>
            <person name="Salamov A."/>
            <person name="Andreopoulos B."/>
            <person name="Baker S."/>
            <person name="Barry K."/>
            <person name="Bills G."/>
            <person name="Bluhm B."/>
            <person name="Cannon C."/>
            <person name="Castanera R."/>
            <person name="Culley D."/>
            <person name="Daum C."/>
            <person name="Ezra D."/>
            <person name="Gonzalez J."/>
            <person name="Henrissat B."/>
            <person name="Kuo A."/>
            <person name="Liang C."/>
            <person name="Lipzen A."/>
            <person name="Lutzoni F."/>
            <person name="Magnuson J."/>
            <person name="Mondo S."/>
            <person name="Nolan M."/>
            <person name="Ohm R."/>
            <person name="Pangilinan J."/>
            <person name="Park H.-J."/>
            <person name="Ramirez L."/>
            <person name="Alfaro M."/>
            <person name="Sun H."/>
            <person name="Tritt A."/>
            <person name="Yoshinaga Y."/>
            <person name="Zwiers L.-H."/>
            <person name="Turgeon B."/>
            <person name="Goodwin S."/>
            <person name="Spatafora J."/>
            <person name="Crous P."/>
            <person name="Grigoriev I."/>
        </authorList>
    </citation>
    <scope>NUCLEOTIDE SEQUENCE</scope>
    <source>
        <strain evidence="2">ATCC 16933</strain>
    </source>
</reference>
<dbReference type="AlphaFoldDB" id="A0A6A6NLA9"/>
<evidence type="ECO:0000256" key="1">
    <source>
        <dbReference type="SAM" id="MobiDB-lite"/>
    </source>
</evidence>
<feature type="compositionally biased region" description="Basic and acidic residues" evidence="1">
    <location>
        <begin position="110"/>
        <end position="129"/>
    </location>
</feature>
<proteinExistence type="predicted"/>
<sequence>MAGQVPTNVHSPPRLSPLSAAQRICFARQTVKTCAYVEVVRVESSNWFSPTQCSQSDFQTVRVMVFSGRVSRAQAPDRADTHKKKKGLPLQTARSQPRWLRLCRKWRDTRTEGKRRIKGKDAVKREEHANAGPNKKKKEHRFP</sequence>
<protein>
    <submittedName>
        <fullName evidence="2">Uncharacterized protein</fullName>
    </submittedName>
</protein>
<feature type="compositionally biased region" description="Basic residues" evidence="1">
    <location>
        <begin position="134"/>
        <end position="143"/>
    </location>
</feature>
<keyword evidence="3" id="KW-1185">Reference proteome</keyword>
<evidence type="ECO:0000313" key="2">
    <source>
        <dbReference type="EMBL" id="KAF2452512.1"/>
    </source>
</evidence>
<name>A0A6A6NLA9_9PEZI</name>
<evidence type="ECO:0000313" key="3">
    <source>
        <dbReference type="Proteomes" id="UP000799766"/>
    </source>
</evidence>
<accession>A0A6A6NLA9</accession>
<dbReference type="Proteomes" id="UP000799766">
    <property type="component" value="Unassembled WGS sequence"/>
</dbReference>
<dbReference type="EMBL" id="MU001708">
    <property type="protein sequence ID" value="KAF2452512.1"/>
    <property type="molecule type" value="Genomic_DNA"/>
</dbReference>